<dbReference type="SUPFAM" id="SSF53335">
    <property type="entry name" value="S-adenosyl-L-methionine-dependent methyltransferases"/>
    <property type="match status" value="1"/>
</dbReference>
<dbReference type="Gene3D" id="3.40.50.150">
    <property type="entry name" value="Vaccinia Virus protein VP39"/>
    <property type="match status" value="1"/>
</dbReference>
<keyword evidence="1" id="KW-0489">Methyltransferase</keyword>
<dbReference type="Pfam" id="PF05971">
    <property type="entry name" value="Methyltransf_10"/>
    <property type="match status" value="1"/>
</dbReference>
<dbReference type="InterPro" id="IPR010286">
    <property type="entry name" value="METTL16/RlmF"/>
</dbReference>
<keyword evidence="2" id="KW-0808">Transferase</keyword>
<evidence type="ECO:0000256" key="1">
    <source>
        <dbReference type="ARBA" id="ARBA00022603"/>
    </source>
</evidence>
<dbReference type="EMBL" id="JAHLVD010000018">
    <property type="protein sequence ID" value="KAG7845791.1"/>
    <property type="molecule type" value="Genomic_DNA"/>
</dbReference>
<feature type="compositionally biased region" description="Basic and acidic residues" evidence="3">
    <location>
        <begin position="252"/>
        <end position="262"/>
    </location>
</feature>
<evidence type="ECO:0000256" key="2">
    <source>
        <dbReference type="ARBA" id="ARBA00022679"/>
    </source>
</evidence>
<name>A0ABQ7RQJ0_PICAN</name>
<feature type="compositionally biased region" description="Basic residues" evidence="3">
    <location>
        <begin position="263"/>
        <end position="274"/>
    </location>
</feature>
<evidence type="ECO:0000313" key="4">
    <source>
        <dbReference type="EMBL" id="KAG7845791.1"/>
    </source>
</evidence>
<dbReference type="InterPro" id="IPR029063">
    <property type="entry name" value="SAM-dependent_MTases_sf"/>
</dbReference>
<reference evidence="4 5" key="1">
    <citation type="journal article" date="2021" name="G3 (Bethesda)">
        <title>Genomic diversity, chromosomal rearrangements, and interspecies hybridization in the ogataea polymorpha species complex.</title>
        <authorList>
            <person name="Hanson S.J."/>
            <person name="Cinneide E.O."/>
            <person name="Salzberg L.I."/>
            <person name="Wolfe K.H."/>
            <person name="McGowan J."/>
            <person name="Fitzpatrick D.A."/>
            <person name="Matlin K."/>
        </authorList>
    </citation>
    <scope>NUCLEOTIDE SEQUENCE [LARGE SCALE GENOMIC DNA]</scope>
    <source>
        <strain evidence="4">51-138</strain>
    </source>
</reference>
<sequence length="316" mass="35375">MENNIISRKLDFEALVEKHQQLGRYFDGARYDFRSNEAVIAITEVLLKEWGLEVHVDRARLCPRLFNRLDYLEFMCQLLGSWTNHVGLDVGTGHLTIYALLGARLFDLQFVGTDIDEESLELARATVEQNNLQEKIQLVLTRPQDPLGSICASNDLGKRVREKFPYPLVLQSHWKIRLAQASDLASARPQNRQLRRARVPQQPGAGRNTPLDPILVFPARAARCRPVQQCSASENATRAPVHARQAAGADRWAGERGADQNSRHGRFGAPRRRVVASLPPPKTVSARSGSGSAAARKPNQAHLEERPQLPALRKLL</sequence>
<feature type="region of interest" description="Disordered" evidence="3">
    <location>
        <begin position="185"/>
        <end position="213"/>
    </location>
</feature>
<protein>
    <submittedName>
        <fullName evidence="4">Uncharacterized protein</fullName>
    </submittedName>
</protein>
<evidence type="ECO:0000256" key="3">
    <source>
        <dbReference type="SAM" id="MobiDB-lite"/>
    </source>
</evidence>
<organism evidence="4 5">
    <name type="scientific">Pichia angusta</name>
    <name type="common">Yeast</name>
    <name type="synonym">Hansenula polymorpha</name>
    <dbReference type="NCBI Taxonomy" id="870730"/>
    <lineage>
        <taxon>Eukaryota</taxon>
        <taxon>Fungi</taxon>
        <taxon>Dikarya</taxon>
        <taxon>Ascomycota</taxon>
        <taxon>Saccharomycotina</taxon>
        <taxon>Pichiomycetes</taxon>
        <taxon>Pichiales</taxon>
        <taxon>Pichiaceae</taxon>
        <taxon>Ogataea</taxon>
    </lineage>
</organism>
<dbReference type="PANTHER" id="PTHR13393:SF0">
    <property type="entry name" value="RNA N6-ADENOSINE-METHYLTRANSFERASE METTL16"/>
    <property type="match status" value="1"/>
</dbReference>
<dbReference type="PANTHER" id="PTHR13393">
    <property type="entry name" value="SAM-DEPENDENT METHYLTRANSFERASE"/>
    <property type="match status" value="1"/>
</dbReference>
<feature type="compositionally biased region" description="Low complexity" evidence="3">
    <location>
        <begin position="285"/>
        <end position="296"/>
    </location>
</feature>
<accession>A0ABQ7RQJ0</accession>
<keyword evidence="5" id="KW-1185">Reference proteome</keyword>
<proteinExistence type="predicted"/>
<comment type="caution">
    <text evidence="4">The sequence shown here is derived from an EMBL/GenBank/DDBJ whole genome shotgun (WGS) entry which is preliminary data.</text>
</comment>
<feature type="region of interest" description="Disordered" evidence="3">
    <location>
        <begin position="230"/>
        <end position="316"/>
    </location>
</feature>
<gene>
    <name evidence="4" type="ORF">KL940_005018</name>
</gene>
<evidence type="ECO:0000313" key="5">
    <source>
        <dbReference type="Proteomes" id="UP001197328"/>
    </source>
</evidence>
<dbReference type="Proteomes" id="UP001197328">
    <property type="component" value="Unassembled WGS sequence"/>
</dbReference>